<sequence>MEKSNLLTPSEVTYIIVGSILGLNVLSLPASVTKIANNDGWIGVILGSIYPLYIIFCSFFIFKNKKNINIIQVGQKYLGKTIGNILGIIFSIQFLLNSILITARLGDMLRTYVIVFLKQNKLVFPIILVTIYAASKGIKALGEINQIIFFISLPLIFILAFSIKDGNILNIKPMFSSGFMNILKCGLKAADSFSGMEVILLIVPLMNDKNTIKKCFLKGTLIIIAIYLWFTFMCIYYLGPDICSKLRWPVLSVIENIHLHGLLNFKYIFMFLWINIIFKAISNHAFFLNYSLSSVFEKLNSKLVFIVTFIIMNIVVNLSSDTPIVKKFINKLSIIYVIFNIIYITIILCVVLLKKEDKNEKINTI</sequence>
<keyword evidence="4" id="KW-0309">Germination</keyword>
<dbReference type="InterPro" id="IPR004761">
    <property type="entry name" value="Spore_GerAB"/>
</dbReference>
<evidence type="ECO:0000313" key="9">
    <source>
        <dbReference type="EMBL" id="NEZ45798.1"/>
    </source>
</evidence>
<evidence type="ECO:0000256" key="7">
    <source>
        <dbReference type="ARBA" id="ARBA00023136"/>
    </source>
</evidence>
<dbReference type="Gene3D" id="1.20.1740.10">
    <property type="entry name" value="Amino acid/polyamine transporter I"/>
    <property type="match status" value="1"/>
</dbReference>
<dbReference type="GO" id="GO:0009847">
    <property type="term" value="P:spore germination"/>
    <property type="evidence" value="ECO:0007669"/>
    <property type="project" value="InterPro"/>
</dbReference>
<dbReference type="NCBIfam" id="TIGR00912">
    <property type="entry name" value="2A0309"/>
    <property type="match status" value="1"/>
</dbReference>
<keyword evidence="7 8" id="KW-0472">Membrane</keyword>
<comment type="similarity">
    <text evidence="2">Belongs to the amino acid-polyamine-organocation (APC) superfamily. Spore germination protein (SGP) (TC 2.A.3.9) family.</text>
</comment>
<feature type="transmembrane region" description="Helical" evidence="8">
    <location>
        <begin position="299"/>
        <end position="320"/>
    </location>
</feature>
<feature type="transmembrane region" description="Helical" evidence="8">
    <location>
        <begin position="12"/>
        <end position="29"/>
    </location>
</feature>
<organism evidence="9 10">
    <name type="scientific">Clostridium niameyense</name>
    <dbReference type="NCBI Taxonomy" id="1622073"/>
    <lineage>
        <taxon>Bacteria</taxon>
        <taxon>Bacillati</taxon>
        <taxon>Bacillota</taxon>
        <taxon>Clostridia</taxon>
        <taxon>Eubacteriales</taxon>
        <taxon>Clostridiaceae</taxon>
        <taxon>Clostridium</taxon>
    </lineage>
</organism>
<name>A0A6M0R9A2_9CLOT</name>
<feature type="transmembrane region" description="Helical" evidence="8">
    <location>
        <begin position="41"/>
        <end position="62"/>
    </location>
</feature>
<comment type="caution">
    <text evidence="9">The sequence shown here is derived from an EMBL/GenBank/DDBJ whole genome shotgun (WGS) entry which is preliminary data.</text>
</comment>
<evidence type="ECO:0000256" key="4">
    <source>
        <dbReference type="ARBA" id="ARBA00022544"/>
    </source>
</evidence>
<evidence type="ECO:0000256" key="5">
    <source>
        <dbReference type="ARBA" id="ARBA00022692"/>
    </source>
</evidence>
<evidence type="ECO:0000256" key="2">
    <source>
        <dbReference type="ARBA" id="ARBA00007998"/>
    </source>
</evidence>
<keyword evidence="3" id="KW-0813">Transport</keyword>
<dbReference type="EMBL" id="SXDP01000001">
    <property type="protein sequence ID" value="NEZ45798.1"/>
    <property type="molecule type" value="Genomic_DNA"/>
</dbReference>
<evidence type="ECO:0000256" key="8">
    <source>
        <dbReference type="SAM" id="Phobius"/>
    </source>
</evidence>
<feature type="transmembrane region" description="Helical" evidence="8">
    <location>
        <begin position="122"/>
        <end position="138"/>
    </location>
</feature>
<keyword evidence="10" id="KW-1185">Reference proteome</keyword>
<evidence type="ECO:0000256" key="3">
    <source>
        <dbReference type="ARBA" id="ARBA00022448"/>
    </source>
</evidence>
<dbReference type="AlphaFoldDB" id="A0A6M0R9A2"/>
<reference evidence="9 10" key="1">
    <citation type="submission" date="2019-04" db="EMBL/GenBank/DDBJ databases">
        <title>Genome sequencing of Clostridium botulinum Groups I-IV and Clostridium butyricum.</title>
        <authorList>
            <person name="Brunt J."/>
            <person name="Van Vliet A.H.M."/>
            <person name="Stringer S.C."/>
            <person name="Carter A.T."/>
            <person name="Peck M.W."/>
        </authorList>
    </citation>
    <scope>NUCLEOTIDE SEQUENCE [LARGE SCALE GENOMIC DNA]</scope>
    <source>
        <strain evidence="9 10">IFR 18/094</strain>
    </source>
</reference>
<feature type="transmembrane region" description="Helical" evidence="8">
    <location>
        <begin position="215"/>
        <end position="239"/>
    </location>
</feature>
<evidence type="ECO:0000256" key="6">
    <source>
        <dbReference type="ARBA" id="ARBA00022989"/>
    </source>
</evidence>
<feature type="transmembrane region" description="Helical" evidence="8">
    <location>
        <begin position="332"/>
        <end position="353"/>
    </location>
</feature>
<proteinExistence type="inferred from homology"/>
<dbReference type="Proteomes" id="UP000473885">
    <property type="component" value="Unassembled WGS sequence"/>
</dbReference>
<gene>
    <name evidence="9" type="ORF">FDF74_01075</name>
</gene>
<dbReference type="Pfam" id="PF03845">
    <property type="entry name" value="Spore_permease"/>
    <property type="match status" value="1"/>
</dbReference>
<accession>A0A6M0R9A2</accession>
<feature type="transmembrane region" description="Helical" evidence="8">
    <location>
        <begin position="144"/>
        <end position="163"/>
    </location>
</feature>
<keyword evidence="5 8" id="KW-0812">Transmembrane</keyword>
<evidence type="ECO:0000313" key="10">
    <source>
        <dbReference type="Proteomes" id="UP000473885"/>
    </source>
</evidence>
<evidence type="ECO:0000256" key="1">
    <source>
        <dbReference type="ARBA" id="ARBA00004141"/>
    </source>
</evidence>
<protein>
    <submittedName>
        <fullName evidence="9">Spore gernimation protein</fullName>
    </submittedName>
</protein>
<dbReference type="RefSeq" id="WP_163248195.1">
    <property type="nucleotide sequence ID" value="NZ_SXDP01000001.1"/>
</dbReference>
<comment type="subcellular location">
    <subcellularLocation>
        <location evidence="1">Membrane</location>
        <topology evidence="1">Multi-pass membrane protein</topology>
    </subcellularLocation>
</comment>
<dbReference type="GO" id="GO:0016020">
    <property type="term" value="C:membrane"/>
    <property type="evidence" value="ECO:0007669"/>
    <property type="project" value="UniProtKB-SubCell"/>
</dbReference>
<keyword evidence="6 8" id="KW-1133">Transmembrane helix</keyword>
<dbReference type="PANTHER" id="PTHR34975">
    <property type="entry name" value="SPORE GERMINATION PROTEIN A2"/>
    <property type="match status" value="1"/>
</dbReference>
<dbReference type="PANTHER" id="PTHR34975:SF2">
    <property type="entry name" value="SPORE GERMINATION PROTEIN A2"/>
    <property type="match status" value="1"/>
</dbReference>
<feature type="transmembrane region" description="Helical" evidence="8">
    <location>
        <begin position="82"/>
        <end position="101"/>
    </location>
</feature>